<accession>A0A0L0SM74</accession>
<dbReference type="OrthoDB" id="10517566at2759"/>
<reference evidence="1 2" key="1">
    <citation type="submission" date="2009-11" db="EMBL/GenBank/DDBJ databases">
        <title>Annotation of Allomyces macrogynus ATCC 38327.</title>
        <authorList>
            <consortium name="The Broad Institute Genome Sequencing Platform"/>
            <person name="Russ C."/>
            <person name="Cuomo C."/>
            <person name="Burger G."/>
            <person name="Gray M.W."/>
            <person name="Holland P.W.H."/>
            <person name="King N."/>
            <person name="Lang F.B.F."/>
            <person name="Roger A.J."/>
            <person name="Ruiz-Trillo I."/>
            <person name="Young S.K."/>
            <person name="Zeng Q."/>
            <person name="Gargeya S."/>
            <person name="Fitzgerald M."/>
            <person name="Haas B."/>
            <person name="Abouelleil A."/>
            <person name="Alvarado L."/>
            <person name="Arachchi H.M."/>
            <person name="Berlin A."/>
            <person name="Chapman S.B."/>
            <person name="Gearin G."/>
            <person name="Goldberg J."/>
            <person name="Griggs A."/>
            <person name="Gujja S."/>
            <person name="Hansen M."/>
            <person name="Heiman D."/>
            <person name="Howarth C."/>
            <person name="Larimer J."/>
            <person name="Lui A."/>
            <person name="MacDonald P.J.P."/>
            <person name="McCowen C."/>
            <person name="Montmayeur A."/>
            <person name="Murphy C."/>
            <person name="Neiman D."/>
            <person name="Pearson M."/>
            <person name="Priest M."/>
            <person name="Roberts A."/>
            <person name="Saif S."/>
            <person name="Shea T."/>
            <person name="Sisk P."/>
            <person name="Stolte C."/>
            <person name="Sykes S."/>
            <person name="Wortman J."/>
            <person name="Nusbaum C."/>
            <person name="Birren B."/>
        </authorList>
    </citation>
    <scope>NUCLEOTIDE SEQUENCE [LARGE SCALE GENOMIC DNA]</scope>
    <source>
        <strain evidence="1 2">ATCC 38327</strain>
    </source>
</reference>
<dbReference type="EMBL" id="GG745342">
    <property type="protein sequence ID" value="KNE63563.1"/>
    <property type="molecule type" value="Genomic_DNA"/>
</dbReference>
<evidence type="ECO:0000313" key="1">
    <source>
        <dbReference type="EMBL" id="KNE63563.1"/>
    </source>
</evidence>
<dbReference type="VEuPathDB" id="FungiDB:AMAG_19019"/>
<protein>
    <submittedName>
        <fullName evidence="1">Uncharacterized protein</fullName>
    </submittedName>
</protein>
<name>A0A0L0SM74_ALLM3</name>
<keyword evidence="2" id="KW-1185">Reference proteome</keyword>
<sequence length="93" mass="10090">MIVHPGPTAQVLARLSQARIEVHHDATHDKAFNGLMPLYGLDPIVDGSKEALVPAKFLAFFLDTTAPTSSVKGAVEQSRKFGCQEILKFLSGR</sequence>
<organism evidence="1 2">
    <name type="scientific">Allomyces macrogynus (strain ATCC 38327)</name>
    <name type="common">Allomyces javanicus var. macrogynus</name>
    <dbReference type="NCBI Taxonomy" id="578462"/>
    <lineage>
        <taxon>Eukaryota</taxon>
        <taxon>Fungi</taxon>
        <taxon>Fungi incertae sedis</taxon>
        <taxon>Blastocladiomycota</taxon>
        <taxon>Blastocladiomycetes</taxon>
        <taxon>Blastocladiales</taxon>
        <taxon>Blastocladiaceae</taxon>
        <taxon>Allomyces</taxon>
    </lineage>
</organism>
<evidence type="ECO:0000313" key="2">
    <source>
        <dbReference type="Proteomes" id="UP000054350"/>
    </source>
</evidence>
<gene>
    <name evidence="1" type="ORF">AMAG_19019</name>
</gene>
<reference evidence="2" key="2">
    <citation type="submission" date="2009-11" db="EMBL/GenBank/DDBJ databases">
        <title>The Genome Sequence of Allomyces macrogynus strain ATCC 38327.</title>
        <authorList>
            <consortium name="The Broad Institute Genome Sequencing Platform"/>
            <person name="Russ C."/>
            <person name="Cuomo C."/>
            <person name="Shea T."/>
            <person name="Young S.K."/>
            <person name="Zeng Q."/>
            <person name="Koehrsen M."/>
            <person name="Haas B."/>
            <person name="Borodovsky M."/>
            <person name="Guigo R."/>
            <person name="Alvarado L."/>
            <person name="Berlin A."/>
            <person name="Borenstein D."/>
            <person name="Chen Z."/>
            <person name="Engels R."/>
            <person name="Freedman E."/>
            <person name="Gellesch M."/>
            <person name="Goldberg J."/>
            <person name="Griggs A."/>
            <person name="Gujja S."/>
            <person name="Heiman D."/>
            <person name="Hepburn T."/>
            <person name="Howarth C."/>
            <person name="Jen D."/>
            <person name="Larson L."/>
            <person name="Lewis B."/>
            <person name="Mehta T."/>
            <person name="Park D."/>
            <person name="Pearson M."/>
            <person name="Roberts A."/>
            <person name="Saif S."/>
            <person name="Shenoy N."/>
            <person name="Sisk P."/>
            <person name="Stolte C."/>
            <person name="Sykes S."/>
            <person name="Walk T."/>
            <person name="White J."/>
            <person name="Yandava C."/>
            <person name="Burger G."/>
            <person name="Gray M.W."/>
            <person name="Holland P.W.H."/>
            <person name="King N."/>
            <person name="Lang F.B.F."/>
            <person name="Roger A.J."/>
            <person name="Ruiz-Trillo I."/>
            <person name="Lander E."/>
            <person name="Nusbaum C."/>
        </authorList>
    </citation>
    <scope>NUCLEOTIDE SEQUENCE [LARGE SCALE GENOMIC DNA]</scope>
    <source>
        <strain evidence="2">ATCC 38327</strain>
    </source>
</reference>
<dbReference type="Proteomes" id="UP000054350">
    <property type="component" value="Unassembled WGS sequence"/>
</dbReference>
<proteinExistence type="predicted"/>
<dbReference type="AlphaFoldDB" id="A0A0L0SM74"/>